<evidence type="ECO:0000256" key="5">
    <source>
        <dbReference type="SAM" id="Phobius"/>
    </source>
</evidence>
<evidence type="ECO:0000256" key="2">
    <source>
        <dbReference type="ARBA" id="ARBA00022692"/>
    </source>
</evidence>
<name>A0A511YQL7_9FLAO</name>
<evidence type="ECO:0000256" key="4">
    <source>
        <dbReference type="ARBA" id="ARBA00023136"/>
    </source>
</evidence>
<feature type="transmembrane region" description="Helical" evidence="5">
    <location>
        <begin position="249"/>
        <end position="276"/>
    </location>
</feature>
<keyword evidence="2 5" id="KW-0812">Transmembrane</keyword>
<evidence type="ECO:0000256" key="1">
    <source>
        <dbReference type="ARBA" id="ARBA00004127"/>
    </source>
</evidence>
<dbReference type="EMBL" id="BJYJ01000024">
    <property type="protein sequence ID" value="GEN77485.1"/>
    <property type="molecule type" value="Genomic_DNA"/>
</dbReference>
<accession>A0A511YQL7</accession>
<dbReference type="RefSeq" id="WP_146943306.1">
    <property type="nucleotide sequence ID" value="NZ_BJYJ01000024.1"/>
</dbReference>
<evidence type="ECO:0000256" key="3">
    <source>
        <dbReference type="ARBA" id="ARBA00022989"/>
    </source>
</evidence>
<comment type="subcellular location">
    <subcellularLocation>
        <location evidence="1">Endomembrane system</location>
        <topology evidence="1">Multi-pass membrane protein</topology>
    </subcellularLocation>
</comment>
<organism evidence="7 8">
    <name type="scientific">Chryseobacterium hagamense</name>
    <dbReference type="NCBI Taxonomy" id="395935"/>
    <lineage>
        <taxon>Bacteria</taxon>
        <taxon>Pseudomonadati</taxon>
        <taxon>Bacteroidota</taxon>
        <taxon>Flavobacteriia</taxon>
        <taxon>Flavobacteriales</taxon>
        <taxon>Weeksellaceae</taxon>
        <taxon>Chryseobacterium group</taxon>
        <taxon>Chryseobacterium</taxon>
    </lineage>
</organism>
<protein>
    <submittedName>
        <fullName evidence="7">Sporulation-delaying protein SdpB</fullName>
    </submittedName>
</protein>
<dbReference type="Proteomes" id="UP000321863">
    <property type="component" value="Unassembled WGS sequence"/>
</dbReference>
<feature type="transmembrane region" description="Helical" evidence="5">
    <location>
        <begin position="217"/>
        <end position="237"/>
    </location>
</feature>
<feature type="transmembrane region" description="Helical" evidence="5">
    <location>
        <begin position="71"/>
        <end position="89"/>
    </location>
</feature>
<comment type="caution">
    <text evidence="7">The sequence shown here is derived from an EMBL/GenBank/DDBJ whole genome shotgun (WGS) entry which is preliminary data.</text>
</comment>
<dbReference type="SMART" id="SM00752">
    <property type="entry name" value="HTTM"/>
    <property type="match status" value="1"/>
</dbReference>
<sequence length="303" mass="34846">MKTVIEYLESKNIFNQKIIIARSLLAFGSLLLLLFNNITELTDSSLMVDNDSFSIVSPFKQYSLFNVCDPGIAKVISIIILLWVISGYLPQLSSILQTWVHFSICNSFVVIDGGDQVALILSLLLIPVCLFDKRINQWNNSRALRKNANIFFNVYFFLIYIQVAGIYLHAGIGKLYTTDEWRNGTCLYYWFTNNVFGAPVIFQNIYNFFTLSKFAPIYTWLIIIFELGLFACILATNKKIRYSFMIAGILFHLGISLTHGLITFFFSMFAALILYLDSDNIMYHYLKKIKLWITSKKTLHLGN</sequence>
<dbReference type="PANTHER" id="PTHR39535:SF2">
    <property type="entry name" value="HTTM DOMAIN-CONTAINING PROTEIN"/>
    <property type="match status" value="1"/>
</dbReference>
<evidence type="ECO:0000313" key="7">
    <source>
        <dbReference type="EMBL" id="GEN77485.1"/>
    </source>
</evidence>
<feature type="transmembrane region" description="Helical" evidence="5">
    <location>
        <begin position="20"/>
        <end position="38"/>
    </location>
</feature>
<feature type="transmembrane region" description="Helical" evidence="5">
    <location>
        <begin position="109"/>
        <end position="131"/>
    </location>
</feature>
<gene>
    <name evidence="7" type="primary">sdpB</name>
    <name evidence="7" type="ORF">CHA01nite_32250</name>
</gene>
<dbReference type="PANTHER" id="PTHR39535">
    <property type="entry name" value="SPORULATION-DELAYING PROTEIN SDPB"/>
    <property type="match status" value="1"/>
</dbReference>
<feature type="domain" description="HTTM-like" evidence="6">
    <location>
        <begin position="10"/>
        <end position="280"/>
    </location>
</feature>
<proteinExistence type="predicted"/>
<reference evidence="7 8" key="1">
    <citation type="submission" date="2019-07" db="EMBL/GenBank/DDBJ databases">
        <title>Whole genome shotgun sequence of Chryseobacterium hagamense NBRC 105253.</title>
        <authorList>
            <person name="Hosoyama A."/>
            <person name="Uohara A."/>
            <person name="Ohji S."/>
            <person name="Ichikawa N."/>
        </authorList>
    </citation>
    <scope>NUCLEOTIDE SEQUENCE [LARGE SCALE GENOMIC DNA]</scope>
    <source>
        <strain evidence="7 8">NBRC 105253</strain>
    </source>
</reference>
<dbReference type="GO" id="GO:0012505">
    <property type="term" value="C:endomembrane system"/>
    <property type="evidence" value="ECO:0007669"/>
    <property type="project" value="UniProtKB-SubCell"/>
</dbReference>
<dbReference type="InterPro" id="IPR011020">
    <property type="entry name" value="HTTM-like"/>
</dbReference>
<evidence type="ECO:0000313" key="8">
    <source>
        <dbReference type="Proteomes" id="UP000321863"/>
    </source>
</evidence>
<keyword evidence="8" id="KW-1185">Reference proteome</keyword>
<keyword evidence="4 5" id="KW-0472">Membrane</keyword>
<dbReference type="InterPro" id="IPR052964">
    <property type="entry name" value="Sporulation_signal_mat"/>
</dbReference>
<keyword evidence="3 5" id="KW-1133">Transmembrane helix</keyword>
<dbReference type="AlphaFoldDB" id="A0A511YQL7"/>
<dbReference type="OrthoDB" id="128729at2"/>
<evidence type="ECO:0000259" key="6">
    <source>
        <dbReference type="SMART" id="SM00752"/>
    </source>
</evidence>
<feature type="transmembrane region" description="Helical" evidence="5">
    <location>
        <begin position="152"/>
        <end position="172"/>
    </location>
</feature>